<dbReference type="Pfam" id="PF01523">
    <property type="entry name" value="PmbA_TldD_1st"/>
    <property type="match status" value="1"/>
</dbReference>
<dbReference type="PANTHER" id="PTHR43421">
    <property type="entry name" value="METALLOPROTEASE PMBA"/>
    <property type="match status" value="1"/>
</dbReference>
<dbReference type="InterPro" id="IPR002510">
    <property type="entry name" value="Metalloprtase-TldD/E_N"/>
</dbReference>
<dbReference type="RefSeq" id="WP_216457629.1">
    <property type="nucleotide sequence ID" value="NZ_JAHLQL010000005.1"/>
</dbReference>
<organism evidence="4 5">
    <name type="scientific">Clostridium simiarum</name>
    <dbReference type="NCBI Taxonomy" id="2841506"/>
    <lineage>
        <taxon>Bacteria</taxon>
        <taxon>Bacillati</taxon>
        <taxon>Bacillota</taxon>
        <taxon>Clostridia</taxon>
        <taxon>Eubacteriales</taxon>
        <taxon>Clostridiaceae</taxon>
        <taxon>Clostridium</taxon>
    </lineage>
</organism>
<evidence type="ECO:0000313" key="5">
    <source>
        <dbReference type="Proteomes" id="UP000736583"/>
    </source>
</evidence>
<dbReference type="PANTHER" id="PTHR43421:SF1">
    <property type="entry name" value="METALLOPROTEASE PMBA"/>
    <property type="match status" value="1"/>
</dbReference>
<gene>
    <name evidence="4" type="ORF">KQI89_14435</name>
</gene>
<dbReference type="EMBL" id="JAHLQL010000005">
    <property type="protein sequence ID" value="MBU5592949.1"/>
    <property type="molecule type" value="Genomic_DNA"/>
</dbReference>
<evidence type="ECO:0000313" key="4">
    <source>
        <dbReference type="EMBL" id="MBU5592949.1"/>
    </source>
</evidence>
<dbReference type="Pfam" id="PF19290">
    <property type="entry name" value="PmbA_TldD_2nd"/>
    <property type="match status" value="1"/>
</dbReference>
<dbReference type="Proteomes" id="UP000736583">
    <property type="component" value="Unassembled WGS sequence"/>
</dbReference>
<evidence type="ECO:0000259" key="3">
    <source>
        <dbReference type="Pfam" id="PF19290"/>
    </source>
</evidence>
<reference evidence="4 5" key="1">
    <citation type="submission" date="2021-06" db="EMBL/GenBank/DDBJ databases">
        <authorList>
            <person name="Sun Q."/>
            <person name="Li D."/>
        </authorList>
    </citation>
    <scope>NUCLEOTIDE SEQUENCE [LARGE SCALE GENOMIC DNA]</scope>
    <source>
        <strain evidence="4 5">MSJ-4</strain>
    </source>
</reference>
<evidence type="ECO:0000259" key="1">
    <source>
        <dbReference type="Pfam" id="PF01523"/>
    </source>
</evidence>
<feature type="domain" description="Metalloprotease TldD/E N-terminal" evidence="1">
    <location>
        <begin position="23"/>
        <end position="86"/>
    </location>
</feature>
<dbReference type="Pfam" id="PF19289">
    <property type="entry name" value="PmbA_TldD_3rd"/>
    <property type="match status" value="1"/>
</dbReference>
<feature type="domain" description="Metalloprotease TldD/E central" evidence="3">
    <location>
        <begin position="113"/>
        <end position="217"/>
    </location>
</feature>
<dbReference type="InterPro" id="IPR047657">
    <property type="entry name" value="PmbA"/>
</dbReference>
<sequence length="450" mass="49984">MDIKTFKEIIFERAKKEGFSDFEIYYSKDENLNIGVYSGEIDKYSVNTTMGVSFRGLYKGKMGYSYTELIDEESIDALLESAKESALSIDNEDKEIIFGERQDYAKLNTYNEELEKVSTEEKISFIKALENRVLNFNEKVETVAGCELEGSTIEYGIMNSKDIELMNRKNFIVSYVVPVIKHEEIRYDGFKFKITQDFKELDIEEFAKEAVEEAMSRVGGESVKSGNYKIALKNDIMAVMLRTFISVFNAENAQKGLSLLKGKEGKVIASSLVNLVDNPHLEGGFASTTFDAEAVATYNKHMIKEGKLSTLLYNLKAADKEGKKSTGNAYKESFASPVGIAPTNCYIEKGKGTFEEVLNHVGEGILITDLEGTHSGANAITGDFSLAAKGFWIKDGKEAEPIEQITVAGNFFKLLEDIEYIGQDLEFTIPMGANFGSPTVVIKSLSIAGK</sequence>
<evidence type="ECO:0000259" key="2">
    <source>
        <dbReference type="Pfam" id="PF19289"/>
    </source>
</evidence>
<proteinExistence type="predicted"/>
<protein>
    <submittedName>
        <fullName evidence="4">TldD/PmbA family protein</fullName>
    </submittedName>
</protein>
<feature type="domain" description="Metalloprotease TldD/E C-terminal" evidence="2">
    <location>
        <begin position="225"/>
        <end position="449"/>
    </location>
</feature>
<accession>A0ABS6F367</accession>
<dbReference type="InterPro" id="IPR045569">
    <property type="entry name" value="Metalloprtase-TldD/E_C"/>
</dbReference>
<keyword evidence="5" id="KW-1185">Reference proteome</keyword>
<dbReference type="InterPro" id="IPR045570">
    <property type="entry name" value="Metalloprtase-TldD/E_cen_dom"/>
</dbReference>
<comment type="caution">
    <text evidence="4">The sequence shown here is derived from an EMBL/GenBank/DDBJ whole genome shotgun (WGS) entry which is preliminary data.</text>
</comment>
<name>A0ABS6F367_9CLOT</name>